<evidence type="ECO:0000256" key="1">
    <source>
        <dbReference type="ARBA" id="ARBA00004123"/>
    </source>
</evidence>
<dbReference type="SMART" id="SM00570">
    <property type="entry name" value="AWS"/>
    <property type="match status" value="1"/>
</dbReference>
<dbReference type="SMART" id="SM00317">
    <property type="entry name" value="SET"/>
    <property type="match status" value="1"/>
</dbReference>
<dbReference type="AlphaFoldDB" id="A0A8K0H4C2"/>
<sequence length="504" mass="56900">MMIADEESSQLQMEISMDQHTELPQYIHITQNDFSYRKHKKQKEEDIATCECKYDVNNPNSACGERCLNVLTSTECTPGFCPCGDYCKNQRFQKCQYAKFKLFKTEGCGWGLLADENIKAGNFIIEYCGEVISWKEAKRRSQAYELQGLRDAFIISLNPLESIDATKKGSLARFINHSCQPNCETRKWNVLGEIRVGIFAKQDIPIGTELGYDYNFEWYGGTKVRCLCGATSCAGFLGAKSRGFQEDTYLWEDDDERYSVEKIPLYDSAEDEPSSRLLKSMVSNSEYNVDGMIMDVNVGSEHQLLSTSFVVQSLESVPMEGVIVNELKAEANDSKLYSQDTQQAFSQKNAMISRIQSNTACRNYKIGAGSIPKKKSKQYSSGKLKHLAQNKVDVKAATLLLSSKEAQEEVLRYEELKNDATSHLKSLYDEIRPAIEEHERDSQDNVATSVAEKWIEACCLKLKAEFDLHSSIVKNIACTPPRSCVQAKPLTVNDTETDIKYLTN</sequence>
<keyword evidence="3" id="KW-0158">Chromosome</keyword>
<proteinExistence type="predicted"/>
<dbReference type="InterPro" id="IPR001214">
    <property type="entry name" value="SET_dom"/>
</dbReference>
<keyword evidence="7" id="KW-0539">Nucleus</keyword>
<accession>A0A8K0H4C2</accession>
<feature type="domain" description="AWS" evidence="10">
    <location>
        <begin position="45"/>
        <end position="96"/>
    </location>
</feature>
<dbReference type="PROSITE" id="PS50280">
    <property type="entry name" value="SET"/>
    <property type="match status" value="1"/>
</dbReference>
<name>A0A8K0H4C2_9ROSA</name>
<dbReference type="Pfam" id="PF17907">
    <property type="entry name" value="AWS"/>
    <property type="match status" value="1"/>
</dbReference>
<evidence type="ECO:0000256" key="4">
    <source>
        <dbReference type="ARBA" id="ARBA00022603"/>
    </source>
</evidence>
<dbReference type="InterPro" id="IPR006560">
    <property type="entry name" value="AWS_dom"/>
</dbReference>
<dbReference type="InterPro" id="IPR003616">
    <property type="entry name" value="Post-SET_dom"/>
</dbReference>
<evidence type="ECO:0000259" key="10">
    <source>
        <dbReference type="PROSITE" id="PS51215"/>
    </source>
</evidence>
<dbReference type="EMBL" id="VOIH02000005">
    <property type="protein sequence ID" value="KAF3445480.1"/>
    <property type="molecule type" value="Genomic_DNA"/>
</dbReference>
<dbReference type="InterPro" id="IPR046341">
    <property type="entry name" value="SET_dom_sf"/>
</dbReference>
<dbReference type="PANTHER" id="PTHR22884">
    <property type="entry name" value="SET DOMAIN PROTEINS"/>
    <property type="match status" value="1"/>
</dbReference>
<keyword evidence="6" id="KW-0949">S-adenosyl-L-methionine</keyword>
<dbReference type="GO" id="GO:0005634">
    <property type="term" value="C:nucleus"/>
    <property type="evidence" value="ECO:0007669"/>
    <property type="project" value="UniProtKB-SubCell"/>
</dbReference>
<organism evidence="11 12">
    <name type="scientific">Rhamnella rubrinervis</name>
    <dbReference type="NCBI Taxonomy" id="2594499"/>
    <lineage>
        <taxon>Eukaryota</taxon>
        <taxon>Viridiplantae</taxon>
        <taxon>Streptophyta</taxon>
        <taxon>Embryophyta</taxon>
        <taxon>Tracheophyta</taxon>
        <taxon>Spermatophyta</taxon>
        <taxon>Magnoliopsida</taxon>
        <taxon>eudicotyledons</taxon>
        <taxon>Gunneridae</taxon>
        <taxon>Pentapetalae</taxon>
        <taxon>rosids</taxon>
        <taxon>fabids</taxon>
        <taxon>Rosales</taxon>
        <taxon>Rhamnaceae</taxon>
        <taxon>rhamnoid group</taxon>
        <taxon>Rhamneae</taxon>
        <taxon>Rhamnella</taxon>
    </lineage>
</organism>
<evidence type="ECO:0000259" key="8">
    <source>
        <dbReference type="PROSITE" id="PS50280"/>
    </source>
</evidence>
<gene>
    <name evidence="11" type="ORF">FNV43_RR10656</name>
</gene>
<keyword evidence="12" id="KW-1185">Reference proteome</keyword>
<dbReference type="PROSITE" id="PS51215">
    <property type="entry name" value="AWS"/>
    <property type="match status" value="1"/>
</dbReference>
<reference evidence="11" key="1">
    <citation type="submission" date="2020-03" db="EMBL/GenBank/DDBJ databases">
        <title>A high-quality chromosome-level genome assembly of a woody plant with both climbing and erect habits, Rhamnella rubrinervis.</title>
        <authorList>
            <person name="Lu Z."/>
            <person name="Yang Y."/>
            <person name="Zhu X."/>
            <person name="Sun Y."/>
        </authorList>
    </citation>
    <scope>NUCLEOTIDE SEQUENCE</scope>
    <source>
        <strain evidence="11">BYM</strain>
        <tissue evidence="11">Leaf</tissue>
    </source>
</reference>
<dbReference type="GO" id="GO:0005694">
    <property type="term" value="C:chromosome"/>
    <property type="evidence" value="ECO:0007669"/>
    <property type="project" value="UniProtKB-SubCell"/>
</dbReference>
<dbReference type="OrthoDB" id="2422440at2759"/>
<dbReference type="Pfam" id="PF00856">
    <property type="entry name" value="SET"/>
    <property type="match status" value="1"/>
</dbReference>
<feature type="domain" description="SET" evidence="8">
    <location>
        <begin position="98"/>
        <end position="215"/>
    </location>
</feature>
<dbReference type="PROSITE" id="PS50868">
    <property type="entry name" value="POST_SET"/>
    <property type="match status" value="1"/>
</dbReference>
<evidence type="ECO:0000256" key="3">
    <source>
        <dbReference type="ARBA" id="ARBA00022454"/>
    </source>
</evidence>
<dbReference type="GO" id="GO:0042054">
    <property type="term" value="F:histone methyltransferase activity"/>
    <property type="evidence" value="ECO:0007669"/>
    <property type="project" value="InterPro"/>
</dbReference>
<evidence type="ECO:0008006" key="13">
    <source>
        <dbReference type="Google" id="ProtNLM"/>
    </source>
</evidence>
<evidence type="ECO:0000256" key="7">
    <source>
        <dbReference type="ARBA" id="ARBA00023242"/>
    </source>
</evidence>
<dbReference type="Gene3D" id="2.170.270.10">
    <property type="entry name" value="SET domain"/>
    <property type="match status" value="1"/>
</dbReference>
<evidence type="ECO:0000259" key="9">
    <source>
        <dbReference type="PROSITE" id="PS50868"/>
    </source>
</evidence>
<dbReference type="GO" id="GO:0032259">
    <property type="term" value="P:methylation"/>
    <property type="evidence" value="ECO:0007669"/>
    <property type="project" value="UniProtKB-KW"/>
</dbReference>
<evidence type="ECO:0000256" key="6">
    <source>
        <dbReference type="ARBA" id="ARBA00022691"/>
    </source>
</evidence>
<dbReference type="InterPro" id="IPR050777">
    <property type="entry name" value="SET2_Histone-Lys_MeTrsfase"/>
</dbReference>
<evidence type="ECO:0000256" key="5">
    <source>
        <dbReference type="ARBA" id="ARBA00022679"/>
    </source>
</evidence>
<comment type="subcellular location">
    <subcellularLocation>
        <location evidence="2">Chromosome</location>
    </subcellularLocation>
    <subcellularLocation>
        <location evidence="1">Nucleus</location>
    </subcellularLocation>
</comment>
<dbReference type="Proteomes" id="UP000796880">
    <property type="component" value="Unassembled WGS sequence"/>
</dbReference>
<evidence type="ECO:0000313" key="12">
    <source>
        <dbReference type="Proteomes" id="UP000796880"/>
    </source>
</evidence>
<dbReference type="FunFam" id="2.170.270.10:FF:000028">
    <property type="entry name" value="Histone-lysine N-methyltransferase"/>
    <property type="match status" value="1"/>
</dbReference>
<protein>
    <recommendedName>
        <fullName evidence="13">Histone-lysine N-methyltransferase ASHH1</fullName>
    </recommendedName>
</protein>
<evidence type="ECO:0000256" key="2">
    <source>
        <dbReference type="ARBA" id="ARBA00004286"/>
    </source>
</evidence>
<feature type="domain" description="Post-SET" evidence="9">
    <location>
        <begin position="222"/>
        <end position="238"/>
    </location>
</feature>
<keyword evidence="5" id="KW-0808">Transferase</keyword>
<comment type="caution">
    <text evidence="11">The sequence shown here is derived from an EMBL/GenBank/DDBJ whole genome shotgun (WGS) entry which is preliminary data.</text>
</comment>
<dbReference type="SUPFAM" id="SSF82199">
    <property type="entry name" value="SET domain"/>
    <property type="match status" value="1"/>
</dbReference>
<keyword evidence="4" id="KW-0489">Methyltransferase</keyword>
<evidence type="ECO:0000313" key="11">
    <source>
        <dbReference type="EMBL" id="KAF3445480.1"/>
    </source>
</evidence>